<proteinExistence type="predicted"/>
<feature type="compositionally biased region" description="Basic and acidic residues" evidence="2">
    <location>
        <begin position="23"/>
        <end position="32"/>
    </location>
</feature>
<evidence type="ECO:0000313" key="4">
    <source>
        <dbReference type="Proteomes" id="UP001066276"/>
    </source>
</evidence>
<keyword evidence="1" id="KW-0175">Coiled coil</keyword>
<feature type="coiled-coil region" evidence="1">
    <location>
        <begin position="92"/>
        <end position="119"/>
    </location>
</feature>
<organism evidence="3 4">
    <name type="scientific">Pleurodeles waltl</name>
    <name type="common">Iberian ribbed newt</name>
    <dbReference type="NCBI Taxonomy" id="8319"/>
    <lineage>
        <taxon>Eukaryota</taxon>
        <taxon>Metazoa</taxon>
        <taxon>Chordata</taxon>
        <taxon>Craniata</taxon>
        <taxon>Vertebrata</taxon>
        <taxon>Euteleostomi</taxon>
        <taxon>Amphibia</taxon>
        <taxon>Batrachia</taxon>
        <taxon>Caudata</taxon>
        <taxon>Salamandroidea</taxon>
        <taxon>Salamandridae</taxon>
        <taxon>Pleurodelinae</taxon>
        <taxon>Pleurodeles</taxon>
    </lineage>
</organism>
<dbReference type="EMBL" id="JANPWB010000007">
    <property type="protein sequence ID" value="KAJ1172964.1"/>
    <property type="molecule type" value="Genomic_DNA"/>
</dbReference>
<dbReference type="AlphaFoldDB" id="A0AAV7T9F7"/>
<protein>
    <submittedName>
        <fullName evidence="3">Uncharacterized protein</fullName>
    </submittedName>
</protein>
<evidence type="ECO:0000256" key="2">
    <source>
        <dbReference type="SAM" id="MobiDB-lite"/>
    </source>
</evidence>
<accession>A0AAV7T9F7</accession>
<dbReference type="Proteomes" id="UP001066276">
    <property type="component" value="Chromosome 4_1"/>
</dbReference>
<feature type="region of interest" description="Disordered" evidence="2">
    <location>
        <begin position="1"/>
        <end position="46"/>
    </location>
</feature>
<keyword evidence="4" id="KW-1185">Reference proteome</keyword>
<sequence length="217" mass="24680">MATQKQNKKDSNLIDLFAKTQAKKQDPTRELGSDPEGGNSDGTVEEDANPVANVFMEQLFGFLQEDLAALRQELATTVKELKGEGTGLGQRVKTVERICERQEEELDHHRQKIITLQDSNRDLQYGREDLENRSWRSNIRIRGVPVQDIVGPLEGFVIRLFKHMAPVLDDQDIILDCTHRTVRPSQRVHRRQEKEPSNSLVPAREEAITTPHEATPP</sequence>
<comment type="caution">
    <text evidence="3">The sequence shown here is derived from an EMBL/GenBank/DDBJ whole genome shotgun (WGS) entry which is preliminary data.</text>
</comment>
<evidence type="ECO:0000313" key="3">
    <source>
        <dbReference type="EMBL" id="KAJ1172964.1"/>
    </source>
</evidence>
<name>A0AAV7T9F7_PLEWA</name>
<reference evidence="3" key="1">
    <citation type="journal article" date="2022" name="bioRxiv">
        <title>Sequencing and chromosome-scale assembly of the giantPleurodeles waltlgenome.</title>
        <authorList>
            <person name="Brown T."/>
            <person name="Elewa A."/>
            <person name="Iarovenko S."/>
            <person name="Subramanian E."/>
            <person name="Araus A.J."/>
            <person name="Petzold A."/>
            <person name="Susuki M."/>
            <person name="Suzuki K.-i.T."/>
            <person name="Hayashi T."/>
            <person name="Toyoda A."/>
            <person name="Oliveira C."/>
            <person name="Osipova E."/>
            <person name="Leigh N.D."/>
            <person name="Simon A."/>
            <person name="Yun M.H."/>
        </authorList>
    </citation>
    <scope>NUCLEOTIDE SEQUENCE</scope>
    <source>
        <strain evidence="3">20211129_DDA</strain>
        <tissue evidence="3">Liver</tissue>
    </source>
</reference>
<gene>
    <name evidence="3" type="ORF">NDU88_004806</name>
</gene>
<feature type="region of interest" description="Disordered" evidence="2">
    <location>
        <begin position="183"/>
        <end position="217"/>
    </location>
</feature>
<evidence type="ECO:0000256" key="1">
    <source>
        <dbReference type="SAM" id="Coils"/>
    </source>
</evidence>